<organism evidence="3 4">
    <name type="scientific">Batillaria attramentaria</name>
    <dbReference type="NCBI Taxonomy" id="370345"/>
    <lineage>
        <taxon>Eukaryota</taxon>
        <taxon>Metazoa</taxon>
        <taxon>Spiralia</taxon>
        <taxon>Lophotrochozoa</taxon>
        <taxon>Mollusca</taxon>
        <taxon>Gastropoda</taxon>
        <taxon>Caenogastropoda</taxon>
        <taxon>Sorbeoconcha</taxon>
        <taxon>Cerithioidea</taxon>
        <taxon>Batillariidae</taxon>
        <taxon>Batillaria</taxon>
    </lineage>
</organism>
<protein>
    <submittedName>
        <fullName evidence="3">Uncharacterized protein</fullName>
    </submittedName>
</protein>
<keyword evidence="2" id="KW-0812">Transmembrane</keyword>
<reference evidence="3 4" key="1">
    <citation type="journal article" date="2023" name="Sci. Data">
        <title>Genome assembly of the Korean intertidal mud-creeper Batillaria attramentaria.</title>
        <authorList>
            <person name="Patra A.K."/>
            <person name="Ho P.T."/>
            <person name="Jun S."/>
            <person name="Lee S.J."/>
            <person name="Kim Y."/>
            <person name="Won Y.J."/>
        </authorList>
    </citation>
    <scope>NUCLEOTIDE SEQUENCE [LARGE SCALE GENOMIC DNA]</scope>
    <source>
        <strain evidence="3">Wonlab-2016</strain>
    </source>
</reference>
<evidence type="ECO:0000256" key="1">
    <source>
        <dbReference type="SAM" id="MobiDB-lite"/>
    </source>
</evidence>
<feature type="transmembrane region" description="Helical" evidence="2">
    <location>
        <begin position="61"/>
        <end position="81"/>
    </location>
</feature>
<name>A0ABD0KHP3_9CAEN</name>
<keyword evidence="4" id="KW-1185">Reference proteome</keyword>
<feature type="transmembrane region" description="Helical" evidence="2">
    <location>
        <begin position="33"/>
        <end position="55"/>
    </location>
</feature>
<proteinExistence type="predicted"/>
<evidence type="ECO:0000256" key="2">
    <source>
        <dbReference type="SAM" id="Phobius"/>
    </source>
</evidence>
<evidence type="ECO:0000313" key="4">
    <source>
        <dbReference type="Proteomes" id="UP001519460"/>
    </source>
</evidence>
<comment type="caution">
    <text evidence="3">The sequence shown here is derived from an EMBL/GenBank/DDBJ whole genome shotgun (WGS) entry which is preliminary data.</text>
</comment>
<sequence length="105" mass="11343">MHCGTVSATNAGLRIQNDIVPPETSNLPDQPTLIVIGIISSQLLGCSLGAVRVYVTSCWSLSAIFCAGGRFGVLSFSCTAVSPKSVKKNKKNPETTWRQYEKRKL</sequence>
<keyword evidence="2" id="KW-0472">Membrane</keyword>
<dbReference type="EMBL" id="JACVVK020000179">
    <property type="protein sequence ID" value="KAK7486441.1"/>
    <property type="molecule type" value="Genomic_DNA"/>
</dbReference>
<dbReference type="AlphaFoldDB" id="A0ABD0KHP3"/>
<evidence type="ECO:0000313" key="3">
    <source>
        <dbReference type="EMBL" id="KAK7486441.1"/>
    </source>
</evidence>
<keyword evidence="2" id="KW-1133">Transmembrane helix</keyword>
<gene>
    <name evidence="3" type="ORF">BaRGS_00022365</name>
</gene>
<feature type="region of interest" description="Disordered" evidence="1">
    <location>
        <begin position="85"/>
        <end position="105"/>
    </location>
</feature>
<dbReference type="Proteomes" id="UP001519460">
    <property type="component" value="Unassembled WGS sequence"/>
</dbReference>
<accession>A0ABD0KHP3</accession>